<name>A0A8T2TE03_CERRI</name>
<proteinExistence type="predicted"/>
<evidence type="ECO:0000313" key="1">
    <source>
        <dbReference type="EMBL" id="KAH7416405.1"/>
    </source>
</evidence>
<comment type="caution">
    <text evidence="1">The sequence shown here is derived from an EMBL/GenBank/DDBJ whole genome shotgun (WGS) entry which is preliminary data.</text>
</comment>
<keyword evidence="2" id="KW-1185">Reference proteome</keyword>
<dbReference type="AlphaFoldDB" id="A0A8T2TE03"/>
<evidence type="ECO:0000313" key="2">
    <source>
        <dbReference type="Proteomes" id="UP000825935"/>
    </source>
</evidence>
<protein>
    <submittedName>
        <fullName evidence="1">Uncharacterized protein</fullName>
    </submittedName>
</protein>
<dbReference type="EMBL" id="CM035419">
    <property type="protein sequence ID" value="KAH7416405.1"/>
    <property type="molecule type" value="Genomic_DNA"/>
</dbReference>
<accession>A0A8T2TE03</accession>
<gene>
    <name evidence="1" type="ORF">KP509_14G090100</name>
</gene>
<organism evidence="1 2">
    <name type="scientific">Ceratopteris richardii</name>
    <name type="common">Triangle waterfern</name>
    <dbReference type="NCBI Taxonomy" id="49495"/>
    <lineage>
        <taxon>Eukaryota</taxon>
        <taxon>Viridiplantae</taxon>
        <taxon>Streptophyta</taxon>
        <taxon>Embryophyta</taxon>
        <taxon>Tracheophyta</taxon>
        <taxon>Polypodiopsida</taxon>
        <taxon>Polypodiidae</taxon>
        <taxon>Polypodiales</taxon>
        <taxon>Pteridineae</taxon>
        <taxon>Pteridaceae</taxon>
        <taxon>Parkerioideae</taxon>
        <taxon>Ceratopteris</taxon>
    </lineage>
</organism>
<reference evidence="1" key="1">
    <citation type="submission" date="2021-08" db="EMBL/GenBank/DDBJ databases">
        <title>WGS assembly of Ceratopteris richardii.</title>
        <authorList>
            <person name="Marchant D.B."/>
            <person name="Chen G."/>
            <person name="Jenkins J."/>
            <person name="Shu S."/>
            <person name="Leebens-Mack J."/>
            <person name="Grimwood J."/>
            <person name="Schmutz J."/>
            <person name="Soltis P."/>
            <person name="Soltis D."/>
            <person name="Chen Z.-H."/>
        </authorList>
    </citation>
    <scope>NUCLEOTIDE SEQUENCE</scope>
    <source>
        <strain evidence="1">Whitten #5841</strain>
        <tissue evidence="1">Leaf</tissue>
    </source>
</reference>
<dbReference type="Proteomes" id="UP000825935">
    <property type="component" value="Chromosome 14"/>
</dbReference>
<sequence>MIFHGSLRARVSSTVYVCVCACVFYVDNCIECGTTLLFCHVLCRE</sequence>